<sequence length="134" mass="14170">MIFFPLENGMHKAGGKLRSLSPPHLLSWAVPSISQRCAAPGSQTACGGSVSDPGASLCKDGVPLEGAGGLWYLQGTRKLPHRCSATPALLDLSGLPVDVDLHMSCVPDQQIEIQPCEEVLGERLDTNKNILGQI</sequence>
<dbReference type="Proteomes" id="UP000314985">
    <property type="component" value="Chromosome 9"/>
</dbReference>
<dbReference type="Ensembl" id="ENSSSCT00070047846.1">
    <property type="protein sequence ID" value="ENSSSCP00070040382.1"/>
    <property type="gene ID" value="ENSSSCG00070023977.1"/>
</dbReference>
<dbReference type="AlphaFoldDB" id="A0A4X1VF41"/>
<evidence type="ECO:0000313" key="2">
    <source>
        <dbReference type="Proteomes" id="UP000314985"/>
    </source>
</evidence>
<protein>
    <submittedName>
        <fullName evidence="1">Uncharacterized protein</fullName>
    </submittedName>
</protein>
<reference evidence="1 2" key="1">
    <citation type="submission" date="2017-08" db="EMBL/GenBank/DDBJ databases">
        <title>USMARCv1.0.</title>
        <authorList>
            <person name="Hannum G.I."/>
            <person name="Koren S."/>
            <person name="Schroeder S.G."/>
            <person name="Chin S.C."/>
            <person name="Nonneman D.J."/>
            <person name="Becker S.A."/>
            <person name="Rosen B.D."/>
            <person name="Bickhart D.M."/>
            <person name="Putnam N.H."/>
            <person name="Green R.E."/>
            <person name="Tuggle C.K."/>
            <person name="Liu H."/>
            <person name="Rohrer G.A."/>
            <person name="Warr A."/>
            <person name="Hall R."/>
            <person name="Kim K."/>
            <person name="Hume D.A."/>
            <person name="Talbot R."/>
            <person name="Chow W."/>
            <person name="Howe K."/>
            <person name="Schwartz A.S."/>
            <person name="Watson M."/>
            <person name="Archibald A.L."/>
            <person name="Phillippy A.M."/>
            <person name="Smith T.P.L."/>
        </authorList>
    </citation>
    <scope>NUCLEOTIDE SEQUENCE [LARGE SCALE GENOMIC DNA]</scope>
</reference>
<evidence type="ECO:0000313" key="1">
    <source>
        <dbReference type="Ensembl" id="ENSSSCP00070040382.1"/>
    </source>
</evidence>
<name>A0A4X1VF41_PIG</name>
<organism evidence="1 2">
    <name type="scientific">Sus scrofa</name>
    <name type="common">Pig</name>
    <dbReference type="NCBI Taxonomy" id="9823"/>
    <lineage>
        <taxon>Eukaryota</taxon>
        <taxon>Metazoa</taxon>
        <taxon>Chordata</taxon>
        <taxon>Craniata</taxon>
        <taxon>Vertebrata</taxon>
        <taxon>Euteleostomi</taxon>
        <taxon>Mammalia</taxon>
        <taxon>Eutheria</taxon>
        <taxon>Laurasiatheria</taxon>
        <taxon>Artiodactyla</taxon>
        <taxon>Suina</taxon>
        <taxon>Suidae</taxon>
        <taxon>Sus</taxon>
    </lineage>
</organism>
<proteinExistence type="predicted"/>
<accession>A0A4X1VF41</accession>
<reference evidence="1" key="2">
    <citation type="submission" date="2025-08" db="UniProtKB">
        <authorList>
            <consortium name="Ensembl"/>
        </authorList>
    </citation>
    <scope>IDENTIFICATION</scope>
</reference>